<dbReference type="SMART" id="SM00147">
    <property type="entry name" value="RasGEF"/>
    <property type="match status" value="1"/>
</dbReference>
<dbReference type="GO" id="GO:0005085">
    <property type="term" value="F:guanyl-nucleotide exchange factor activity"/>
    <property type="evidence" value="ECO:0007669"/>
    <property type="project" value="UniProtKB-KW"/>
</dbReference>
<evidence type="ECO:0000256" key="1">
    <source>
        <dbReference type="ARBA" id="ARBA00022658"/>
    </source>
</evidence>
<evidence type="ECO:0000256" key="2">
    <source>
        <dbReference type="PROSITE-ProRule" id="PRU00168"/>
    </source>
</evidence>
<dbReference type="Gene3D" id="1.20.870.10">
    <property type="entry name" value="Son of sevenless (SoS) protein Chain: S domain 1"/>
    <property type="match status" value="1"/>
</dbReference>
<dbReference type="Pfam" id="PF01302">
    <property type="entry name" value="CAP_GLY"/>
    <property type="match status" value="1"/>
</dbReference>
<feature type="domain" description="CAP-Gly" evidence="6">
    <location>
        <begin position="24"/>
        <end position="66"/>
    </location>
</feature>
<dbReference type="PROSITE" id="PS50009">
    <property type="entry name" value="RASGEF_CAT"/>
    <property type="match status" value="1"/>
</dbReference>
<dbReference type="GO" id="GO:0007265">
    <property type="term" value="P:Ras protein signal transduction"/>
    <property type="evidence" value="ECO:0007669"/>
    <property type="project" value="TreeGrafter"/>
</dbReference>
<dbReference type="PANTHER" id="PTHR23113:SF366">
    <property type="entry name" value="RAS GUANINE NUCLEOTIDE EXCHANGE FACTOR R"/>
    <property type="match status" value="1"/>
</dbReference>
<dbReference type="Gene3D" id="1.10.840.10">
    <property type="entry name" value="Ras guanine-nucleotide exchange factors catalytic domain"/>
    <property type="match status" value="1"/>
</dbReference>
<feature type="region of interest" description="Disordered" evidence="3">
    <location>
        <begin position="127"/>
        <end position="208"/>
    </location>
</feature>
<dbReference type="EMBL" id="JANTQA010000051">
    <property type="protein sequence ID" value="KAJ3430197.1"/>
    <property type="molecule type" value="Genomic_DNA"/>
</dbReference>
<proteinExistence type="predicted"/>
<evidence type="ECO:0000259" key="4">
    <source>
        <dbReference type="PROSITE" id="PS50009"/>
    </source>
</evidence>
<gene>
    <name evidence="7" type="ORF">M0812_23199</name>
</gene>
<evidence type="ECO:0000313" key="8">
    <source>
        <dbReference type="Proteomes" id="UP001146793"/>
    </source>
</evidence>
<dbReference type="Proteomes" id="UP001146793">
    <property type="component" value="Unassembled WGS sequence"/>
</dbReference>
<reference evidence="7" key="1">
    <citation type="submission" date="2022-08" db="EMBL/GenBank/DDBJ databases">
        <title>Novel sulphate-reducing endosymbionts in the free-living metamonad Anaeramoeba.</title>
        <authorList>
            <person name="Jerlstrom-Hultqvist J."/>
            <person name="Cepicka I."/>
            <person name="Gallot-Lavallee L."/>
            <person name="Salas-Leiva D."/>
            <person name="Curtis B.A."/>
            <person name="Zahonova K."/>
            <person name="Pipaliya S."/>
            <person name="Dacks J."/>
            <person name="Roger A.J."/>
        </authorList>
    </citation>
    <scope>NUCLEOTIDE SEQUENCE</scope>
    <source>
        <strain evidence="7">Busselton2</strain>
    </source>
</reference>
<dbReference type="CDD" id="cd06224">
    <property type="entry name" value="REM"/>
    <property type="match status" value="1"/>
</dbReference>
<dbReference type="InterPro" id="IPR008937">
    <property type="entry name" value="Ras-like_GEF"/>
</dbReference>
<name>A0AAV7YK24_9EUKA</name>
<dbReference type="GO" id="GO:0005886">
    <property type="term" value="C:plasma membrane"/>
    <property type="evidence" value="ECO:0007669"/>
    <property type="project" value="TreeGrafter"/>
</dbReference>
<evidence type="ECO:0000259" key="5">
    <source>
        <dbReference type="PROSITE" id="PS50212"/>
    </source>
</evidence>
<dbReference type="InterPro" id="IPR023578">
    <property type="entry name" value="Ras_GEF_dom_sf"/>
</dbReference>
<dbReference type="InterPro" id="IPR001895">
    <property type="entry name" value="RASGEF_cat_dom"/>
</dbReference>
<dbReference type="SUPFAM" id="SSF74924">
    <property type="entry name" value="Cap-Gly domain"/>
    <property type="match status" value="1"/>
</dbReference>
<evidence type="ECO:0000256" key="3">
    <source>
        <dbReference type="SAM" id="MobiDB-lite"/>
    </source>
</evidence>
<comment type="caution">
    <text evidence="7">The sequence shown here is derived from an EMBL/GenBank/DDBJ whole genome shotgun (WGS) entry which is preliminary data.</text>
</comment>
<feature type="compositionally biased region" description="Polar residues" evidence="3">
    <location>
        <begin position="142"/>
        <end position="151"/>
    </location>
</feature>
<organism evidence="7 8">
    <name type="scientific">Anaeramoeba flamelloides</name>
    <dbReference type="NCBI Taxonomy" id="1746091"/>
    <lineage>
        <taxon>Eukaryota</taxon>
        <taxon>Metamonada</taxon>
        <taxon>Anaeramoebidae</taxon>
        <taxon>Anaeramoeba</taxon>
    </lineage>
</organism>
<dbReference type="Pfam" id="PF00617">
    <property type="entry name" value="RasGEF"/>
    <property type="match status" value="1"/>
</dbReference>
<evidence type="ECO:0000313" key="7">
    <source>
        <dbReference type="EMBL" id="KAJ3430197.1"/>
    </source>
</evidence>
<dbReference type="InterPro" id="IPR000651">
    <property type="entry name" value="Ras-like_Gua-exchang_fac_N"/>
</dbReference>
<dbReference type="InterPro" id="IPR036859">
    <property type="entry name" value="CAP-Gly_dom_sf"/>
</dbReference>
<feature type="compositionally biased region" description="Basic and acidic residues" evidence="3">
    <location>
        <begin position="152"/>
        <end position="169"/>
    </location>
</feature>
<dbReference type="InterPro" id="IPR036964">
    <property type="entry name" value="RASGEF_cat_dom_sf"/>
</dbReference>
<protein>
    <submittedName>
        <fullName evidence="7">Guanine nucleotide exchange factor</fullName>
    </submittedName>
</protein>
<feature type="domain" description="Ras-GEF" evidence="4">
    <location>
        <begin position="724"/>
        <end position="954"/>
    </location>
</feature>
<dbReference type="SUPFAM" id="SSF48366">
    <property type="entry name" value="Ras GEF"/>
    <property type="match status" value="1"/>
</dbReference>
<dbReference type="PANTHER" id="PTHR23113">
    <property type="entry name" value="GUANINE NUCLEOTIDE EXCHANGE FACTOR"/>
    <property type="match status" value="1"/>
</dbReference>
<dbReference type="SMART" id="SM00229">
    <property type="entry name" value="RasGEFN"/>
    <property type="match status" value="1"/>
</dbReference>
<dbReference type="InterPro" id="IPR000938">
    <property type="entry name" value="CAP-Gly_domain"/>
</dbReference>
<evidence type="ECO:0000259" key="6">
    <source>
        <dbReference type="PROSITE" id="PS50245"/>
    </source>
</evidence>
<dbReference type="Pfam" id="PF00618">
    <property type="entry name" value="RasGEF_N"/>
    <property type="match status" value="1"/>
</dbReference>
<dbReference type="PROSITE" id="PS50245">
    <property type="entry name" value="CAP_GLY_2"/>
    <property type="match status" value="1"/>
</dbReference>
<sequence length="962" mass="114633">MSLSFEIGDTVSIFANEGTIRFIGDTQFSPGTWVGIELKTPNGRNDGSIQGIKYFECKKGFGIFVRPSQIRLPSMKNKTKQRTKIKPSRLLKILRPHQEFIEFLLDERKILLNQIVRLKELTEKFPIDPKKNHKHTKRANLNPHNRINGQTDQRENEKKKENKNEKENDNLQDNDNFCVEQNERKKKTKEKEEKKISKRKEQKKNRKKLIKRLIEQKKKREQYLKELKFVKTKIKKEAENRRKIIGIRDSQYCLKMIERFTTNIEENKIKLKNETIKQKQIESEMINLQIDIKVCRATNNKDADEKRRALALRSQEIVKIEQQKKKLLDQFSSSYQFDYESLQQFQLKIKRFKQQLLKKQTKISLLKRGKSKQAIEMFRTLRPNDQTNRSNWLSNVYHLHPEYLNMLDRIDPVQRSITFSKIYGSTKNEITHALSKDDILQLIMQYFNSLGRRDIISYIEENSSQLYCIPRLGENRLLKILNTNLSETEKIWDQIIINKNENKQDIQKKIEKVEYLSKDLGLRFKIQNDVNVWDEPKDNPNNILFYCETFKEQKDSYKQKQFLDILIAANFNKLIERLTWEVSTDQDYIKAFLMTYHSFTKAEHVFEKLIQRYHLPPKLIQNSFNNKDARKKNSLFQLRVLTVLNTWIKSDEEFDPMILSDLAAFVDNQVYSSYPTFAKKIQQTIINKKKRITLRSEAVFKTNPPEIRIPKNLFSHKVTLDNLDEIEFARQLTIFFHENFKKIRPKDLISGAWNKVNNQSKEKNVFKILQKFNQIERYFATQIVMPKLLKNRVAVLNRILKINEQLYQLNNFYSIASIYYALSSTSVKRLKITKSELSKNLNSNENIFEIIKESNNYSKYHQYISTIQPPIVPHIKIYLKDLKQIVKKNSDTINGLINFSKRRLIFRKIEQFCYYQQESYNLLKIHQIQKILNQNLPAKSDEKLFYISLKREPRNSKKSEIL</sequence>
<accession>A0AAV7YK24</accession>
<dbReference type="AlphaFoldDB" id="A0AAV7YK24"/>
<feature type="compositionally biased region" description="Basic residues" evidence="3">
    <location>
        <begin position="196"/>
        <end position="208"/>
    </location>
</feature>
<keyword evidence="1 2" id="KW-0344">Guanine-nucleotide releasing factor</keyword>
<dbReference type="Gene3D" id="2.30.30.190">
    <property type="entry name" value="CAP Gly-rich-like domain"/>
    <property type="match status" value="1"/>
</dbReference>
<dbReference type="PROSITE" id="PS50212">
    <property type="entry name" value="RASGEF_NTER"/>
    <property type="match status" value="1"/>
</dbReference>
<feature type="domain" description="N-terminal Ras-GEF" evidence="5">
    <location>
        <begin position="562"/>
        <end position="703"/>
    </location>
</feature>
<dbReference type="SMART" id="SM01052">
    <property type="entry name" value="CAP_GLY"/>
    <property type="match status" value="1"/>
</dbReference>